<name>A0ABP6YT37_9ACTN</name>
<proteinExistence type="predicted"/>
<protein>
    <submittedName>
        <fullName evidence="2">Uncharacterized protein</fullName>
    </submittedName>
</protein>
<gene>
    <name evidence="2" type="ORF">GCM10022235_70140</name>
</gene>
<evidence type="ECO:0000313" key="3">
    <source>
        <dbReference type="Proteomes" id="UP001501222"/>
    </source>
</evidence>
<evidence type="ECO:0000313" key="2">
    <source>
        <dbReference type="EMBL" id="GAA3589002.1"/>
    </source>
</evidence>
<reference evidence="3" key="1">
    <citation type="journal article" date="2019" name="Int. J. Syst. Evol. Microbiol.">
        <title>The Global Catalogue of Microorganisms (GCM) 10K type strain sequencing project: providing services to taxonomists for standard genome sequencing and annotation.</title>
        <authorList>
            <consortium name="The Broad Institute Genomics Platform"/>
            <consortium name="The Broad Institute Genome Sequencing Center for Infectious Disease"/>
            <person name="Wu L."/>
            <person name="Ma J."/>
        </authorList>
    </citation>
    <scope>NUCLEOTIDE SEQUENCE [LARGE SCALE GENOMIC DNA]</scope>
    <source>
        <strain evidence="3">JCM 16928</strain>
    </source>
</reference>
<accession>A0ABP6YT37</accession>
<dbReference type="Proteomes" id="UP001501222">
    <property type="component" value="Unassembled WGS sequence"/>
</dbReference>
<dbReference type="EMBL" id="BAABAA010000014">
    <property type="protein sequence ID" value="GAA3589002.1"/>
    <property type="molecule type" value="Genomic_DNA"/>
</dbReference>
<organism evidence="2 3">
    <name type="scientific">Kribbella ginsengisoli</name>
    <dbReference type="NCBI Taxonomy" id="363865"/>
    <lineage>
        <taxon>Bacteria</taxon>
        <taxon>Bacillati</taxon>
        <taxon>Actinomycetota</taxon>
        <taxon>Actinomycetes</taxon>
        <taxon>Propionibacteriales</taxon>
        <taxon>Kribbellaceae</taxon>
        <taxon>Kribbella</taxon>
    </lineage>
</organism>
<keyword evidence="3" id="KW-1185">Reference proteome</keyword>
<comment type="caution">
    <text evidence="2">The sequence shown here is derived from an EMBL/GenBank/DDBJ whole genome shotgun (WGS) entry which is preliminary data.</text>
</comment>
<sequence>MFQVKIGIRNIVIPGARIVMMVVTKLTAPRMVPRPAIHRPMIHRSPPTPGERTAFDSGA</sequence>
<evidence type="ECO:0000256" key="1">
    <source>
        <dbReference type="SAM" id="MobiDB-lite"/>
    </source>
</evidence>
<feature type="region of interest" description="Disordered" evidence="1">
    <location>
        <begin position="37"/>
        <end position="59"/>
    </location>
</feature>